<keyword evidence="1" id="KW-0812">Transmembrane</keyword>
<proteinExistence type="predicted"/>
<sequence length="54" mass="6011">MNIPDQLIMGGGLLVLISAIAAFIIDFVVRRDKKKHLHDALTNNLDSLSKKRLP</sequence>
<gene>
    <name evidence="2" type="ORF">DLNHIDIE_00285</name>
</gene>
<evidence type="ECO:0000313" key="3">
    <source>
        <dbReference type="Proteomes" id="UP000315403"/>
    </source>
</evidence>
<reference evidence="2 3" key="1">
    <citation type="submission" date="2019-03" db="EMBL/GenBank/DDBJ databases">
        <title>New insights into Acidothiobacillus thiooxidans sulfur metabolism through coupled gene expression, solution geochemistry, microscopy and spectroscopy analyses.</title>
        <authorList>
            <person name="Camacho D."/>
            <person name="Frazao R."/>
            <person name="Fouillen A."/>
            <person name="Nanci A."/>
            <person name="Lang B.F."/>
            <person name="Apte S.C."/>
            <person name="Baron C."/>
            <person name="Warren L.A."/>
        </authorList>
    </citation>
    <scope>NUCLEOTIDE SEQUENCE [LARGE SCALE GENOMIC DNA]</scope>
    <source>
        <strain evidence="2 3">ATCC 19377</strain>
    </source>
</reference>
<protein>
    <submittedName>
        <fullName evidence="2">Uncharacterized protein</fullName>
    </submittedName>
</protein>
<evidence type="ECO:0000256" key="1">
    <source>
        <dbReference type="SAM" id="Phobius"/>
    </source>
</evidence>
<dbReference type="EMBL" id="SZUV01000001">
    <property type="protein sequence ID" value="TQN50432.1"/>
    <property type="molecule type" value="Genomic_DNA"/>
</dbReference>
<feature type="transmembrane region" description="Helical" evidence="1">
    <location>
        <begin position="6"/>
        <end position="29"/>
    </location>
</feature>
<evidence type="ECO:0000313" key="2">
    <source>
        <dbReference type="EMBL" id="TQN50432.1"/>
    </source>
</evidence>
<comment type="caution">
    <text evidence="2">The sequence shown here is derived from an EMBL/GenBank/DDBJ whole genome shotgun (WGS) entry which is preliminary data.</text>
</comment>
<keyword evidence="1" id="KW-0472">Membrane</keyword>
<organism evidence="2 3">
    <name type="scientific">Acidithiobacillus thiooxidans ATCC 19377</name>
    <dbReference type="NCBI Taxonomy" id="637390"/>
    <lineage>
        <taxon>Bacteria</taxon>
        <taxon>Pseudomonadati</taxon>
        <taxon>Pseudomonadota</taxon>
        <taxon>Acidithiobacillia</taxon>
        <taxon>Acidithiobacillales</taxon>
        <taxon>Acidithiobacillaceae</taxon>
        <taxon>Acidithiobacillus</taxon>
    </lineage>
</organism>
<dbReference type="AlphaFoldDB" id="A0A543Q269"/>
<name>A0A543Q269_ACITH</name>
<dbReference type="RefSeq" id="WP_155270504.1">
    <property type="nucleotide sequence ID" value="NZ_SZUV01000001.1"/>
</dbReference>
<accession>A0A543Q269</accession>
<dbReference type="Proteomes" id="UP000315403">
    <property type="component" value="Unassembled WGS sequence"/>
</dbReference>
<keyword evidence="1" id="KW-1133">Transmembrane helix</keyword>